<keyword evidence="5 10" id="KW-0297">G-protein coupled receptor</keyword>
<keyword evidence="4 12" id="KW-1133">Transmembrane helix</keyword>
<keyword evidence="14" id="KW-1185">Reference proteome</keyword>
<dbReference type="PRINTS" id="PR00237">
    <property type="entry name" value="GPCRRHODOPSN"/>
</dbReference>
<protein>
    <submittedName>
        <fullName evidence="15">G-protein coupled receptors family 1 profile domain-containing protein</fullName>
    </submittedName>
</protein>
<evidence type="ECO:0000313" key="15">
    <source>
        <dbReference type="WBParaSite" id="nRc.2.0.1.t31165-RA"/>
    </source>
</evidence>
<evidence type="ECO:0000259" key="13">
    <source>
        <dbReference type="PROSITE" id="PS50262"/>
    </source>
</evidence>
<dbReference type="Gene3D" id="1.20.1070.10">
    <property type="entry name" value="Rhodopsin 7-helix transmembrane proteins"/>
    <property type="match status" value="1"/>
</dbReference>
<sequence>MENYLHRNDNVNFSSTITRNGQTSEFDLFRNAVVFTILSVFSLITVFGNSMVILVVLCRKNLQSPTGYMILSLAVADLIVGLIVMPFNITHEVWQHQWYFGLELCDFWHSVDVLASTASIWNLCLLAIDRYIAVNDPLNYRQRITLRKALFFIGLVWFVSCIISFPAIVWWRFTAAQLYTNDSICEFTDDLGYLVFSSLISFYVPLFIIVYAYWRVYIVASAFQRQLKTGQHTSAFSPGVHMRVHRGGTPGNEHKFKTMGNQQQTIVNVSMLLLTTGADDSSISSSQLDNLSSVTVSSALIFPNRKAATATTIVVDEKSPLRDRDATPSQKTPLPLPRSFRRRVCMQRYSSTNTMCSPRQRQEQPVAPKLTFRDEESTDCGSNMTSKSVGRLSKIRAK</sequence>
<dbReference type="AlphaFoldDB" id="A0A915JYU8"/>
<evidence type="ECO:0000313" key="14">
    <source>
        <dbReference type="Proteomes" id="UP000887565"/>
    </source>
</evidence>
<keyword evidence="7" id="KW-1015">Disulfide bond</keyword>
<evidence type="ECO:0000256" key="3">
    <source>
        <dbReference type="ARBA" id="ARBA00022692"/>
    </source>
</evidence>
<dbReference type="GO" id="GO:0004930">
    <property type="term" value="F:G protein-coupled receptor activity"/>
    <property type="evidence" value="ECO:0007669"/>
    <property type="project" value="UniProtKB-KW"/>
</dbReference>
<feature type="transmembrane region" description="Helical" evidence="12">
    <location>
        <begin position="191"/>
        <end position="214"/>
    </location>
</feature>
<keyword evidence="3 10" id="KW-0812">Transmembrane</keyword>
<keyword evidence="8 10" id="KW-0675">Receptor</keyword>
<feature type="region of interest" description="Disordered" evidence="11">
    <location>
        <begin position="351"/>
        <end position="398"/>
    </location>
</feature>
<dbReference type="GO" id="GO:0071880">
    <property type="term" value="P:adenylate cyclase-activating adrenergic receptor signaling pathway"/>
    <property type="evidence" value="ECO:0007669"/>
    <property type="project" value="TreeGrafter"/>
</dbReference>
<evidence type="ECO:0000256" key="12">
    <source>
        <dbReference type="SAM" id="Phobius"/>
    </source>
</evidence>
<keyword evidence="2" id="KW-1003">Cell membrane</keyword>
<feature type="domain" description="G-protein coupled receptors family 1 profile" evidence="13">
    <location>
        <begin position="48"/>
        <end position="217"/>
    </location>
</feature>
<dbReference type="WBParaSite" id="nRc.2.0.1.t31165-RA">
    <property type="protein sequence ID" value="nRc.2.0.1.t31165-RA"/>
    <property type="gene ID" value="nRc.2.0.1.g31165"/>
</dbReference>
<feature type="transmembrane region" description="Helical" evidence="12">
    <location>
        <begin position="107"/>
        <end position="128"/>
    </location>
</feature>
<comment type="similarity">
    <text evidence="10">Belongs to the G-protein coupled receptor 1 family.</text>
</comment>
<evidence type="ECO:0000256" key="1">
    <source>
        <dbReference type="ARBA" id="ARBA00004651"/>
    </source>
</evidence>
<dbReference type="PANTHER" id="PTHR24248">
    <property type="entry name" value="ADRENERGIC RECEPTOR-RELATED G-PROTEIN COUPLED RECEPTOR"/>
    <property type="match status" value="1"/>
</dbReference>
<dbReference type="OMA" id="CAICIER"/>
<dbReference type="PANTHER" id="PTHR24248:SF185">
    <property type="entry name" value="DOPAMINE RECEPTOR 2"/>
    <property type="match status" value="1"/>
</dbReference>
<dbReference type="PROSITE" id="PS00237">
    <property type="entry name" value="G_PROTEIN_RECEP_F1_1"/>
    <property type="match status" value="1"/>
</dbReference>
<evidence type="ECO:0000256" key="4">
    <source>
        <dbReference type="ARBA" id="ARBA00022989"/>
    </source>
</evidence>
<organism evidence="14 15">
    <name type="scientific">Romanomermis culicivorax</name>
    <name type="common">Nematode worm</name>
    <dbReference type="NCBI Taxonomy" id="13658"/>
    <lineage>
        <taxon>Eukaryota</taxon>
        <taxon>Metazoa</taxon>
        <taxon>Ecdysozoa</taxon>
        <taxon>Nematoda</taxon>
        <taxon>Enoplea</taxon>
        <taxon>Dorylaimia</taxon>
        <taxon>Mermithida</taxon>
        <taxon>Mermithoidea</taxon>
        <taxon>Mermithidae</taxon>
        <taxon>Romanomermis</taxon>
    </lineage>
</organism>
<feature type="transmembrane region" description="Helical" evidence="12">
    <location>
        <begin position="32"/>
        <end position="56"/>
    </location>
</feature>
<name>A0A915JYU8_ROMCU</name>
<evidence type="ECO:0000256" key="7">
    <source>
        <dbReference type="ARBA" id="ARBA00023157"/>
    </source>
</evidence>
<evidence type="ECO:0000256" key="6">
    <source>
        <dbReference type="ARBA" id="ARBA00023136"/>
    </source>
</evidence>
<evidence type="ECO:0000256" key="9">
    <source>
        <dbReference type="ARBA" id="ARBA00023224"/>
    </source>
</evidence>
<dbReference type="Proteomes" id="UP000887565">
    <property type="component" value="Unplaced"/>
</dbReference>
<reference evidence="15" key="1">
    <citation type="submission" date="2022-11" db="UniProtKB">
        <authorList>
            <consortium name="WormBaseParasite"/>
        </authorList>
    </citation>
    <scope>IDENTIFICATION</scope>
</reference>
<dbReference type="SUPFAM" id="SSF81321">
    <property type="entry name" value="Family A G protein-coupled receptor-like"/>
    <property type="match status" value="1"/>
</dbReference>
<evidence type="ECO:0000256" key="11">
    <source>
        <dbReference type="SAM" id="MobiDB-lite"/>
    </source>
</evidence>
<accession>A0A915JYU8</accession>
<evidence type="ECO:0000256" key="2">
    <source>
        <dbReference type="ARBA" id="ARBA00022475"/>
    </source>
</evidence>
<dbReference type="Pfam" id="PF00001">
    <property type="entry name" value="7tm_1"/>
    <property type="match status" value="1"/>
</dbReference>
<feature type="transmembrane region" description="Helical" evidence="12">
    <location>
        <begin position="149"/>
        <end position="171"/>
    </location>
</feature>
<feature type="transmembrane region" description="Helical" evidence="12">
    <location>
        <begin position="68"/>
        <end position="87"/>
    </location>
</feature>
<dbReference type="PROSITE" id="PS50262">
    <property type="entry name" value="G_PROTEIN_RECEP_F1_2"/>
    <property type="match status" value="1"/>
</dbReference>
<dbReference type="GO" id="GO:0043410">
    <property type="term" value="P:positive regulation of MAPK cascade"/>
    <property type="evidence" value="ECO:0007669"/>
    <property type="project" value="TreeGrafter"/>
</dbReference>
<comment type="subcellular location">
    <subcellularLocation>
        <location evidence="1">Cell membrane</location>
        <topology evidence="1">Multi-pass membrane protein</topology>
    </subcellularLocation>
</comment>
<feature type="compositionally biased region" description="Polar residues" evidence="11">
    <location>
        <begin position="379"/>
        <end position="388"/>
    </location>
</feature>
<keyword evidence="9 10" id="KW-0807">Transducer</keyword>
<evidence type="ECO:0000256" key="10">
    <source>
        <dbReference type="RuleBase" id="RU000688"/>
    </source>
</evidence>
<dbReference type="FunFam" id="1.20.1070.10:FF:000523">
    <property type="entry name" value="5-hydroxytryptamine receptor 2B"/>
    <property type="match status" value="1"/>
</dbReference>
<dbReference type="InterPro" id="IPR000276">
    <property type="entry name" value="GPCR_Rhodpsn"/>
</dbReference>
<keyword evidence="6 12" id="KW-0472">Membrane</keyword>
<evidence type="ECO:0000256" key="8">
    <source>
        <dbReference type="ARBA" id="ARBA00023170"/>
    </source>
</evidence>
<dbReference type="InterPro" id="IPR017452">
    <property type="entry name" value="GPCR_Rhodpsn_7TM"/>
</dbReference>
<dbReference type="GO" id="GO:0005886">
    <property type="term" value="C:plasma membrane"/>
    <property type="evidence" value="ECO:0007669"/>
    <property type="project" value="UniProtKB-SubCell"/>
</dbReference>
<proteinExistence type="inferred from homology"/>
<evidence type="ECO:0000256" key="5">
    <source>
        <dbReference type="ARBA" id="ARBA00023040"/>
    </source>
</evidence>